<name>A0AAD5MKH8_PARTN</name>
<dbReference type="AlphaFoldDB" id="A0AAD5MKH8"/>
<comment type="caution">
    <text evidence="1">The sequence shown here is derived from an EMBL/GenBank/DDBJ whole genome shotgun (WGS) entry which is preliminary data.</text>
</comment>
<proteinExistence type="predicted"/>
<evidence type="ECO:0000313" key="2">
    <source>
        <dbReference type="Proteomes" id="UP001196413"/>
    </source>
</evidence>
<keyword evidence="2" id="KW-1185">Reference proteome</keyword>
<accession>A0AAD5MKH8</accession>
<dbReference type="Proteomes" id="UP001196413">
    <property type="component" value="Unassembled WGS sequence"/>
</dbReference>
<sequence length="77" mass="8871">MAHDQLLKNKKKLGKAEKIDEGEANFLDYPVHSEVESSSKFHILIKSGNSYKPYCRVVVMDIKRFDAFMERIINGVL</sequence>
<reference evidence="1" key="1">
    <citation type="submission" date="2021-06" db="EMBL/GenBank/DDBJ databases">
        <title>Parelaphostrongylus tenuis whole genome reference sequence.</title>
        <authorList>
            <person name="Garwood T.J."/>
            <person name="Larsen P.A."/>
            <person name="Fountain-Jones N.M."/>
            <person name="Garbe J.R."/>
            <person name="Macchietto M.G."/>
            <person name="Kania S.A."/>
            <person name="Gerhold R.W."/>
            <person name="Richards J.E."/>
            <person name="Wolf T.M."/>
        </authorList>
    </citation>
    <scope>NUCLEOTIDE SEQUENCE</scope>
    <source>
        <strain evidence="1">MNPRO001-30</strain>
        <tissue evidence="1">Meninges</tissue>
    </source>
</reference>
<dbReference type="EMBL" id="JAHQIW010003230">
    <property type="protein sequence ID" value="KAJ1357723.1"/>
    <property type="molecule type" value="Genomic_DNA"/>
</dbReference>
<gene>
    <name evidence="1" type="ORF">KIN20_015919</name>
</gene>
<evidence type="ECO:0000313" key="1">
    <source>
        <dbReference type="EMBL" id="KAJ1357723.1"/>
    </source>
</evidence>
<protein>
    <submittedName>
        <fullName evidence="1">Uncharacterized protein</fullName>
    </submittedName>
</protein>
<organism evidence="1 2">
    <name type="scientific">Parelaphostrongylus tenuis</name>
    <name type="common">Meningeal worm</name>
    <dbReference type="NCBI Taxonomy" id="148309"/>
    <lineage>
        <taxon>Eukaryota</taxon>
        <taxon>Metazoa</taxon>
        <taxon>Ecdysozoa</taxon>
        <taxon>Nematoda</taxon>
        <taxon>Chromadorea</taxon>
        <taxon>Rhabditida</taxon>
        <taxon>Rhabditina</taxon>
        <taxon>Rhabditomorpha</taxon>
        <taxon>Strongyloidea</taxon>
        <taxon>Metastrongylidae</taxon>
        <taxon>Parelaphostrongylus</taxon>
    </lineage>
</organism>